<dbReference type="InterPro" id="IPR010998">
    <property type="entry name" value="Integrase_recombinase_N"/>
</dbReference>
<dbReference type="GO" id="GO:0015074">
    <property type="term" value="P:DNA integration"/>
    <property type="evidence" value="ECO:0007669"/>
    <property type="project" value="UniProtKB-KW"/>
</dbReference>
<dbReference type="InterPro" id="IPR050090">
    <property type="entry name" value="Tyrosine_recombinase_XerCD"/>
</dbReference>
<evidence type="ECO:0000256" key="5">
    <source>
        <dbReference type="ARBA" id="ARBA00023172"/>
    </source>
</evidence>
<dbReference type="InterPro" id="IPR011010">
    <property type="entry name" value="DNA_brk_join_enz"/>
</dbReference>
<evidence type="ECO:0000256" key="1">
    <source>
        <dbReference type="ARBA" id="ARBA00003283"/>
    </source>
</evidence>
<dbReference type="GeneID" id="57014064"/>
<dbReference type="PROSITE" id="PS51898">
    <property type="entry name" value="TYR_RECOMBINASE"/>
    <property type="match status" value="1"/>
</dbReference>
<dbReference type="PANTHER" id="PTHR30349">
    <property type="entry name" value="PHAGE INTEGRASE-RELATED"/>
    <property type="match status" value="1"/>
</dbReference>
<name>A0A4R8GA59_9FIRM</name>
<accession>A0A4R8GA59</accession>
<proteinExistence type="inferred from homology"/>
<dbReference type="Gene3D" id="1.10.150.130">
    <property type="match status" value="1"/>
</dbReference>
<dbReference type="PROSITE" id="PS51900">
    <property type="entry name" value="CB"/>
    <property type="match status" value="1"/>
</dbReference>
<evidence type="ECO:0000259" key="8">
    <source>
        <dbReference type="PROSITE" id="PS51900"/>
    </source>
</evidence>
<feature type="domain" description="Tyr recombinase" evidence="7">
    <location>
        <begin position="125"/>
        <end position="317"/>
    </location>
</feature>
<dbReference type="InterPro" id="IPR013762">
    <property type="entry name" value="Integrase-like_cat_sf"/>
</dbReference>
<evidence type="ECO:0000259" key="7">
    <source>
        <dbReference type="PROSITE" id="PS51898"/>
    </source>
</evidence>
<evidence type="ECO:0000313" key="9">
    <source>
        <dbReference type="EMBL" id="TDX35070.1"/>
    </source>
</evidence>
<comment type="similarity">
    <text evidence="2">Belongs to the 'phage' integrase family.</text>
</comment>
<dbReference type="PANTHER" id="PTHR30349:SF41">
    <property type="entry name" value="INTEGRASE_RECOMBINASE PROTEIN MJ0367-RELATED"/>
    <property type="match status" value="1"/>
</dbReference>
<evidence type="ECO:0000313" key="10">
    <source>
        <dbReference type="Proteomes" id="UP000295472"/>
    </source>
</evidence>
<protein>
    <submittedName>
        <fullName evidence="9">Site-specific recombinase XerD</fullName>
    </submittedName>
</protein>
<dbReference type="AlphaFoldDB" id="A0A4R8GA59"/>
<evidence type="ECO:0000256" key="2">
    <source>
        <dbReference type="ARBA" id="ARBA00008857"/>
    </source>
</evidence>
<dbReference type="Gene3D" id="1.10.443.10">
    <property type="entry name" value="Intergrase catalytic core"/>
    <property type="match status" value="1"/>
</dbReference>
<keyword evidence="3" id="KW-0229">DNA integration</keyword>
<dbReference type="InterPro" id="IPR044068">
    <property type="entry name" value="CB"/>
</dbReference>
<comment type="function">
    <text evidence="1">Site-specific tyrosine recombinase, which acts by catalyzing the cutting and rejoining of the recombining DNA molecules.</text>
</comment>
<keyword evidence="5" id="KW-0233">DNA recombination</keyword>
<dbReference type="GO" id="GO:0003677">
    <property type="term" value="F:DNA binding"/>
    <property type="evidence" value="ECO:0007669"/>
    <property type="project" value="UniProtKB-UniRule"/>
</dbReference>
<dbReference type="RefSeq" id="WP_134060292.1">
    <property type="nucleotide sequence ID" value="NZ_SOEF01000069.1"/>
</dbReference>
<evidence type="ECO:0000256" key="3">
    <source>
        <dbReference type="ARBA" id="ARBA00022908"/>
    </source>
</evidence>
<dbReference type="Pfam" id="PF02899">
    <property type="entry name" value="Phage_int_SAM_1"/>
    <property type="match status" value="1"/>
</dbReference>
<dbReference type="Proteomes" id="UP000295472">
    <property type="component" value="Unassembled WGS sequence"/>
</dbReference>
<dbReference type="GO" id="GO:0006310">
    <property type="term" value="P:DNA recombination"/>
    <property type="evidence" value="ECO:0007669"/>
    <property type="project" value="UniProtKB-KW"/>
</dbReference>
<evidence type="ECO:0000256" key="4">
    <source>
        <dbReference type="ARBA" id="ARBA00023125"/>
    </source>
</evidence>
<gene>
    <name evidence="9" type="ORF">C7954_1691</name>
</gene>
<organism evidence="9 10">
    <name type="scientific">Halanaerobium congolense</name>
    <dbReference type="NCBI Taxonomy" id="54121"/>
    <lineage>
        <taxon>Bacteria</taxon>
        <taxon>Bacillati</taxon>
        <taxon>Bacillota</taxon>
        <taxon>Clostridia</taxon>
        <taxon>Halanaerobiales</taxon>
        <taxon>Halanaerobiaceae</taxon>
        <taxon>Halanaerobium</taxon>
    </lineage>
</organism>
<keyword evidence="4 6" id="KW-0238">DNA-binding</keyword>
<comment type="caution">
    <text evidence="9">The sequence shown here is derived from an EMBL/GenBank/DDBJ whole genome shotgun (WGS) entry which is preliminary data.</text>
</comment>
<dbReference type="SUPFAM" id="SSF56349">
    <property type="entry name" value="DNA breaking-rejoining enzymes"/>
    <property type="match status" value="1"/>
</dbReference>
<evidence type="ECO:0000256" key="6">
    <source>
        <dbReference type="PROSITE-ProRule" id="PRU01248"/>
    </source>
</evidence>
<dbReference type="InterPro" id="IPR002104">
    <property type="entry name" value="Integrase_catalytic"/>
</dbReference>
<feature type="domain" description="Core-binding (CB)" evidence="8">
    <location>
        <begin position="7"/>
        <end position="100"/>
    </location>
</feature>
<dbReference type="EMBL" id="SOEF01000069">
    <property type="protein sequence ID" value="TDX35070.1"/>
    <property type="molecule type" value="Genomic_DNA"/>
</dbReference>
<reference evidence="9 10" key="1">
    <citation type="submission" date="2019-03" db="EMBL/GenBank/DDBJ databases">
        <title>Subsurface microbial communities from deep shales in Ohio and West Virginia, USA.</title>
        <authorList>
            <person name="Wrighton K."/>
        </authorList>
    </citation>
    <scope>NUCLEOTIDE SEQUENCE [LARGE SCALE GENOMIC DNA]</scope>
    <source>
        <strain evidence="9 10">DSMZ 11287</strain>
    </source>
</reference>
<dbReference type="Pfam" id="PF00589">
    <property type="entry name" value="Phage_integrase"/>
    <property type="match status" value="1"/>
</dbReference>
<dbReference type="InterPro" id="IPR004107">
    <property type="entry name" value="Integrase_SAM-like_N"/>
</dbReference>
<sequence length="349" mass="40993">MKKMKDEKLFRLLRDYLVIYLPEQKCCSENTIKSYRESLNILLNFIIEKKQILLEDITFSLLDHQIISEFLDWLEKERNCGISTRNQRLSCIRSFFKYAGNMDPVLIPYRNDLQKIPLKKNMKSKVIEFMSEEALKAVLAQPNTNTKKGIRDLFFMVLMYDTAARNREILDIKVKDFSVDSKTPCAYLTGKGTKKRVVPLMQKTVAHFHNYLDIFHRSEGYDPNQYLFYTTRHGLKQQMSDDNVARFMNKYGQSAKIICKDVPLKVHPHMFRKTRAMHLYRGGMPLALLSEWLGHENLETTLIYAYADTEMKRKAIQKATGNNNPLNEEAKSAYWKNDDEIIRKLYGLK</sequence>